<dbReference type="Proteomes" id="UP000198902">
    <property type="component" value="Unassembled WGS sequence"/>
</dbReference>
<reference evidence="3" key="1">
    <citation type="submission" date="2015-03" db="EMBL/GenBank/DDBJ databases">
        <authorList>
            <person name="Urmite Genomes"/>
        </authorList>
    </citation>
    <scope>NUCLEOTIDE SEQUENCE [LARGE SCALE GENOMIC DNA]</scope>
    <source>
        <strain evidence="3">Arc-Hr</strain>
    </source>
</reference>
<name>A0A0D6JWP1_9EURY</name>
<feature type="region of interest" description="Disordered" evidence="1">
    <location>
        <begin position="31"/>
        <end position="111"/>
    </location>
</feature>
<dbReference type="RefSeq" id="WP_089781204.1">
    <property type="nucleotide sequence ID" value="NZ_CABLRR010000005.1"/>
</dbReference>
<protein>
    <submittedName>
        <fullName evidence="2">Uncharacterized protein</fullName>
    </submittedName>
</protein>
<dbReference type="EMBL" id="CSTE01000005">
    <property type="protein sequence ID" value="CQR53248.1"/>
    <property type="molecule type" value="Genomic_DNA"/>
</dbReference>
<organism evidence="2 3">
    <name type="scientific">Haloferax massiliensis</name>
    <dbReference type="NCBI Taxonomy" id="1476858"/>
    <lineage>
        <taxon>Archaea</taxon>
        <taxon>Methanobacteriati</taxon>
        <taxon>Methanobacteriota</taxon>
        <taxon>Stenosarchaea group</taxon>
        <taxon>Halobacteria</taxon>
        <taxon>Halobacteriales</taxon>
        <taxon>Haloferacaceae</taxon>
        <taxon>Haloferax</taxon>
    </lineage>
</organism>
<sequence length="111" mass="11645">MRIPLPKHTLVALALVGALLTTVVAAGLVSPTLLPGTDTQTPAAGDHAAAQSSDAPTPNPDFTPAVQSNGDGDGDEEHEEGGEEHEEYGGDEEHEDRDDEEHEVEHEGDDD</sequence>
<evidence type="ECO:0000313" key="2">
    <source>
        <dbReference type="EMBL" id="CQR53248.1"/>
    </source>
</evidence>
<evidence type="ECO:0000256" key="1">
    <source>
        <dbReference type="SAM" id="MobiDB-lite"/>
    </source>
</evidence>
<dbReference type="AlphaFoldDB" id="A0A0D6JWP1"/>
<accession>A0A0D6JWP1</accession>
<gene>
    <name evidence="2" type="ORF">BN996_03539</name>
</gene>
<evidence type="ECO:0000313" key="3">
    <source>
        <dbReference type="Proteomes" id="UP000198902"/>
    </source>
</evidence>
<proteinExistence type="predicted"/>
<feature type="compositionally biased region" description="Acidic residues" evidence="1">
    <location>
        <begin position="72"/>
        <end position="111"/>
    </location>
</feature>
<keyword evidence="3" id="KW-1185">Reference proteome</keyword>